<dbReference type="EMBL" id="LBVN01000007">
    <property type="protein sequence ID" value="KKQ87346.1"/>
    <property type="molecule type" value="Genomic_DNA"/>
</dbReference>
<evidence type="ECO:0000256" key="1">
    <source>
        <dbReference type="SAM" id="MobiDB-lite"/>
    </source>
</evidence>
<evidence type="ECO:0000313" key="4">
    <source>
        <dbReference type="Proteomes" id="UP000033944"/>
    </source>
</evidence>
<evidence type="ECO:0000313" key="3">
    <source>
        <dbReference type="EMBL" id="KKQ87346.1"/>
    </source>
</evidence>
<comment type="caution">
    <text evidence="3">The sequence shown here is derived from an EMBL/GenBank/DDBJ whole genome shotgun (WGS) entry which is preliminary data.</text>
</comment>
<dbReference type="AlphaFoldDB" id="A0A0G0PDI4"/>
<sequence length="464" mass="54187">MVLVYQSNDSKNSEAENEAPKNAPMRNSHMTPVFREQYNAKEPVDIIVNSTSFNDVATKIVEIPQIENIVTKPNGKTVNDSDNETLSIYMRTFLKEFEEANKFKGTEFEANINVSDVLGGVARFYEKIRTTVEYKGEHLLRRNAIERILKRLIWEKDKLKPNTNQEKMATSLVKELIWAKYIPNNEISTGKVNDVRATIEKYLNILEGLDNYPEKVSVNKARLWIMGVASSEIEDLLDPSQRDLFVKLMYLWLCDHSQWNDKGVPDHEKETQIYLAIHRAFTRSDDPTMRYYLLLREIPDWNVGGSEVITKFVLNFPKYYNEIESHLNFKNKLTLYRKILKHSSSFEILRQVVLKNINNIDELLKDGKKFDGEIREVCEDNYKKITKRVNTGIVRSIVYIFITKVFLALMMEVPFEVYRYGDIKYIPLTINIVFPSIMMFLQSFIRPKIQKQKLILTRLPAALL</sequence>
<accession>A0A0G0PDI4</accession>
<evidence type="ECO:0000256" key="2">
    <source>
        <dbReference type="SAM" id="Phobius"/>
    </source>
</evidence>
<name>A0A0G0PDI4_9BACT</name>
<protein>
    <submittedName>
        <fullName evidence="3">Uncharacterized protein</fullName>
    </submittedName>
</protein>
<keyword evidence="2" id="KW-0812">Transmembrane</keyword>
<feature type="compositionally biased region" description="Polar residues" evidence="1">
    <location>
        <begin position="1"/>
        <end position="10"/>
    </location>
</feature>
<organism evidence="3 4">
    <name type="scientific">Candidatus Woesebacteria bacterium GW2011_GWB1_38_8b</name>
    <dbReference type="NCBI Taxonomy" id="1618571"/>
    <lineage>
        <taxon>Bacteria</taxon>
        <taxon>Candidatus Woeseibacteriota</taxon>
    </lineage>
</organism>
<keyword evidence="2" id="KW-1133">Transmembrane helix</keyword>
<proteinExistence type="predicted"/>
<feature type="region of interest" description="Disordered" evidence="1">
    <location>
        <begin position="1"/>
        <end position="27"/>
    </location>
</feature>
<keyword evidence="2" id="KW-0472">Membrane</keyword>
<reference evidence="3 4" key="1">
    <citation type="journal article" date="2015" name="Nature">
        <title>rRNA introns, odd ribosomes, and small enigmatic genomes across a large radiation of phyla.</title>
        <authorList>
            <person name="Brown C.T."/>
            <person name="Hug L.A."/>
            <person name="Thomas B.C."/>
            <person name="Sharon I."/>
            <person name="Castelle C.J."/>
            <person name="Singh A."/>
            <person name="Wilkins M.J."/>
            <person name="Williams K.H."/>
            <person name="Banfield J.F."/>
        </authorList>
    </citation>
    <scope>NUCLEOTIDE SEQUENCE [LARGE SCALE GENOMIC DNA]</scope>
</reference>
<feature type="transmembrane region" description="Helical" evidence="2">
    <location>
        <begin position="393"/>
        <end position="413"/>
    </location>
</feature>
<feature type="transmembrane region" description="Helical" evidence="2">
    <location>
        <begin position="425"/>
        <end position="445"/>
    </location>
</feature>
<gene>
    <name evidence="3" type="ORF">UT10_C0007G0004</name>
</gene>
<dbReference type="Proteomes" id="UP000033944">
    <property type="component" value="Unassembled WGS sequence"/>
</dbReference>